<organism evidence="1 2">
    <name type="scientific">Leptospira barantonii</name>
    <dbReference type="NCBI Taxonomy" id="2023184"/>
    <lineage>
        <taxon>Bacteria</taxon>
        <taxon>Pseudomonadati</taxon>
        <taxon>Spirochaetota</taxon>
        <taxon>Spirochaetia</taxon>
        <taxon>Leptospirales</taxon>
        <taxon>Leptospiraceae</taxon>
        <taxon>Leptospira</taxon>
    </lineage>
</organism>
<name>A0A5F2BUN3_9LEPT</name>
<dbReference type="OrthoDB" id="329464at2"/>
<dbReference type="Proteomes" id="UP000298429">
    <property type="component" value="Unassembled WGS sequence"/>
</dbReference>
<proteinExistence type="predicted"/>
<reference evidence="1 2" key="1">
    <citation type="journal article" date="2019" name="PLoS Negl. Trop. Dis.">
        <title>Revisiting the worldwide diversity of Leptospira species in the environment.</title>
        <authorList>
            <person name="Vincent A.T."/>
            <person name="Schiettekatte O."/>
            <person name="Bourhy P."/>
            <person name="Veyrier F.J."/>
            <person name="Picardeau M."/>
        </authorList>
    </citation>
    <scope>NUCLEOTIDE SEQUENCE [LARGE SCALE GENOMIC DNA]</scope>
    <source>
        <strain evidence="1 2">201702444</strain>
    </source>
</reference>
<dbReference type="RefSeq" id="WP_135669446.1">
    <property type="nucleotide sequence ID" value="NZ_RQGN01000010.1"/>
</dbReference>
<protein>
    <submittedName>
        <fullName evidence="1">Uncharacterized protein</fullName>
    </submittedName>
</protein>
<sequence>MKDTIDLNRGEWMKLISKKEEFCRIVSTLNRFYIPRIPFSKLNEGQRMRLRLGENPVKDFEVFFKKNREYEFFVFLKMEGRFESWIHLDGIQKERDRFLKEGKTDHDIFKLICISDLYENHCIFAAEEETKTLKEKDSA</sequence>
<dbReference type="NCBIfam" id="NF047513">
    <property type="entry name" value="LIC_13246_fam"/>
    <property type="match status" value="1"/>
</dbReference>
<accession>A0A5F2BUN3</accession>
<comment type="caution">
    <text evidence="1">The sequence shown here is derived from an EMBL/GenBank/DDBJ whole genome shotgun (WGS) entry which is preliminary data.</text>
</comment>
<gene>
    <name evidence="1" type="ORF">EHQ76_01530</name>
</gene>
<evidence type="ECO:0000313" key="1">
    <source>
        <dbReference type="EMBL" id="TGM09717.1"/>
    </source>
</evidence>
<dbReference type="EMBL" id="RQGN01000010">
    <property type="protein sequence ID" value="TGM09717.1"/>
    <property type="molecule type" value="Genomic_DNA"/>
</dbReference>
<dbReference type="AlphaFoldDB" id="A0A5F2BUN3"/>
<evidence type="ECO:0000313" key="2">
    <source>
        <dbReference type="Proteomes" id="UP000298429"/>
    </source>
</evidence>